<dbReference type="InterPro" id="IPR050648">
    <property type="entry name" value="F-box_LRR-repeat"/>
</dbReference>
<accession>A0A7N2KYM9</accession>
<name>A0A7N2KYM9_QUELO</name>
<sequence>MPLDFSCSSIKNMSELEASYCQGMDGSELAYGDPVGDDVIDKLPIDPFGMDIKSRIRITGWFQNLGEKSDLGSIGFGVDDAEKKMGDYHQLFTGLNWVWNGSMKFEPELGNMKIGGLSIPCDEFNGCGGVETGLLEGVFGLDGNVDEFMSFSHLGNWFRNKGAQELKDFGNGKTSFDGEGGAPHDAMSFALGYLGVQDLLNVERVCKSLRVMVRSDPLLWRSINIDHPLSGRITDDALLKLADRAQGTLQCLNLLGCMRITDGGLKRVLETNPRLTKLSVPGCVRLSADGMLNNLRAFKSVGSPGIKHLRIAGVRGVTEEQFKELLFLLNVDNRVQLNARKPQIYCGGNSYLSCDDDRAIDIEVCPKCQELRLVFDCPAESCQGKHQAAQLCRACILCTARCINCGRCIKDHDYEETFCLDLLCLDCWNQLLDCQDGPGKEGSSKCTIIHQASYQFCFYG</sequence>
<evidence type="ECO:0000313" key="3">
    <source>
        <dbReference type="Proteomes" id="UP000594261"/>
    </source>
</evidence>
<dbReference type="InterPro" id="IPR032675">
    <property type="entry name" value="LRR_dom_sf"/>
</dbReference>
<protein>
    <recommendedName>
        <fullName evidence="1">F-box domain-containing protein</fullName>
    </recommendedName>
</protein>
<reference evidence="3" key="1">
    <citation type="journal article" date="2016" name="G3 (Bethesda)">
        <title>First Draft Assembly and Annotation of the Genome of a California Endemic Oak Quercus lobata Nee (Fagaceae).</title>
        <authorList>
            <person name="Sork V.L."/>
            <person name="Fitz-Gibbon S.T."/>
            <person name="Puiu D."/>
            <person name="Crepeau M."/>
            <person name="Gugger P.F."/>
            <person name="Sherman R."/>
            <person name="Stevens K."/>
            <person name="Langley C.H."/>
            <person name="Pellegrini M."/>
            <person name="Salzberg S.L."/>
        </authorList>
    </citation>
    <scope>NUCLEOTIDE SEQUENCE [LARGE SCALE GENOMIC DNA]</scope>
    <source>
        <strain evidence="3">cv. SW786</strain>
    </source>
</reference>
<dbReference type="Gene3D" id="3.80.10.10">
    <property type="entry name" value="Ribonuclease Inhibitor"/>
    <property type="match status" value="1"/>
</dbReference>
<keyword evidence="3" id="KW-1185">Reference proteome</keyword>
<dbReference type="Proteomes" id="UP000594261">
    <property type="component" value="Chromosome 2"/>
</dbReference>
<dbReference type="Gramene" id="QL02p072816:mrna">
    <property type="protein sequence ID" value="QL02p072816:mrna"/>
    <property type="gene ID" value="QL02p072816"/>
</dbReference>
<feature type="domain" description="F-box" evidence="1">
    <location>
        <begin position="183"/>
        <end position="223"/>
    </location>
</feature>
<dbReference type="Gene3D" id="1.20.1280.50">
    <property type="match status" value="1"/>
</dbReference>
<dbReference type="InParanoid" id="A0A7N2KYM9"/>
<dbReference type="PANTHER" id="PTHR13382:SF22">
    <property type="entry name" value="F-BOX PROTEIN SKIP14"/>
    <property type="match status" value="1"/>
</dbReference>
<dbReference type="EnsemblPlants" id="QL02p072816:mrna">
    <property type="protein sequence ID" value="QL02p072816:mrna"/>
    <property type="gene ID" value="QL02p072816"/>
</dbReference>
<dbReference type="AlphaFoldDB" id="A0A7N2KYM9"/>
<dbReference type="Pfam" id="PF12937">
    <property type="entry name" value="F-box-like"/>
    <property type="match status" value="1"/>
</dbReference>
<proteinExistence type="predicted"/>
<organism evidence="2 3">
    <name type="scientific">Quercus lobata</name>
    <name type="common">Valley oak</name>
    <dbReference type="NCBI Taxonomy" id="97700"/>
    <lineage>
        <taxon>Eukaryota</taxon>
        <taxon>Viridiplantae</taxon>
        <taxon>Streptophyta</taxon>
        <taxon>Embryophyta</taxon>
        <taxon>Tracheophyta</taxon>
        <taxon>Spermatophyta</taxon>
        <taxon>Magnoliopsida</taxon>
        <taxon>eudicotyledons</taxon>
        <taxon>Gunneridae</taxon>
        <taxon>Pentapetalae</taxon>
        <taxon>rosids</taxon>
        <taxon>fabids</taxon>
        <taxon>Fagales</taxon>
        <taxon>Fagaceae</taxon>
        <taxon>Quercus</taxon>
    </lineage>
</organism>
<dbReference type="PANTHER" id="PTHR13382">
    <property type="entry name" value="MITOCHONDRIAL ATP SYNTHASE COUPLING FACTOR B"/>
    <property type="match status" value="1"/>
</dbReference>
<dbReference type="InterPro" id="IPR036047">
    <property type="entry name" value="F-box-like_dom_sf"/>
</dbReference>
<dbReference type="PROSITE" id="PS50181">
    <property type="entry name" value="FBOX"/>
    <property type="match status" value="1"/>
</dbReference>
<dbReference type="OMA" id="LNWVWNG"/>
<reference evidence="2" key="2">
    <citation type="submission" date="2021-01" db="UniProtKB">
        <authorList>
            <consortium name="EnsemblPlants"/>
        </authorList>
    </citation>
    <scope>IDENTIFICATION</scope>
</reference>
<dbReference type="GO" id="GO:0005737">
    <property type="term" value="C:cytoplasm"/>
    <property type="evidence" value="ECO:0007669"/>
    <property type="project" value="TreeGrafter"/>
</dbReference>
<evidence type="ECO:0000313" key="2">
    <source>
        <dbReference type="EnsemblPlants" id="QL02p072816:mrna"/>
    </source>
</evidence>
<dbReference type="SUPFAM" id="SSF81383">
    <property type="entry name" value="F-box domain"/>
    <property type="match status" value="1"/>
</dbReference>
<dbReference type="InterPro" id="IPR001810">
    <property type="entry name" value="F-box_dom"/>
</dbReference>
<evidence type="ECO:0000259" key="1">
    <source>
        <dbReference type="PROSITE" id="PS50181"/>
    </source>
</evidence>
<dbReference type="SUPFAM" id="SSF52047">
    <property type="entry name" value="RNI-like"/>
    <property type="match status" value="1"/>
</dbReference>